<feature type="transmembrane region" description="Helical" evidence="2">
    <location>
        <begin position="108"/>
        <end position="128"/>
    </location>
</feature>
<evidence type="ECO:0000313" key="5">
    <source>
        <dbReference type="Proteomes" id="UP000198817"/>
    </source>
</evidence>
<dbReference type="InterPro" id="IPR010982">
    <property type="entry name" value="Lambda_DNA-bd_dom_sf"/>
</dbReference>
<sequence>MIIADKIIENRKKNGWSQEELAGKLGVSRQSVSKWEGAQAVPDMKKIVQMSDLFGVSTDYLLRDEIETVTPPEAVPVDSGLGEDLVRSVSMEEANAFLVHNEKAASRVSTGVMLCILSPVIMIVMTGLAGAEKIPMDETFAGIGGLVVLLIIVAAAVGLFLKTMMSGKPFEYLENTNIDTEYGVSGMVRERCSDYAETHSRLLIIGIMLCVISAIPLVIMELAGYSNNTDVLPVVGVAALLVTVAIGVKMIVLTCIRQGGFDKLLEEGDYTRLSKKAGRYDGIYWAIALAVYLGWSFINNGWQYTWIVWPIAGVLHAAYKEIMKAFARKR</sequence>
<dbReference type="Proteomes" id="UP000198817">
    <property type="component" value="Unassembled WGS sequence"/>
</dbReference>
<keyword evidence="1" id="KW-0238">DNA-binding</keyword>
<dbReference type="PANTHER" id="PTHR46558">
    <property type="entry name" value="TRACRIPTIONAL REGULATORY PROTEIN-RELATED-RELATED"/>
    <property type="match status" value="1"/>
</dbReference>
<feature type="domain" description="HTH cro/C1-type" evidence="3">
    <location>
        <begin position="7"/>
        <end position="61"/>
    </location>
</feature>
<keyword evidence="2" id="KW-0472">Membrane</keyword>
<dbReference type="OrthoDB" id="9815852at2"/>
<dbReference type="STRING" id="155865.SAMN05216515_1268"/>
<dbReference type="InterPro" id="IPR001387">
    <property type="entry name" value="Cro/C1-type_HTH"/>
</dbReference>
<dbReference type="SUPFAM" id="SSF47413">
    <property type="entry name" value="lambda repressor-like DNA-binding domains"/>
    <property type="match status" value="1"/>
</dbReference>
<accession>A0A1I7HTT2</accession>
<dbReference type="Gene3D" id="1.10.260.40">
    <property type="entry name" value="lambda repressor-like DNA-binding domains"/>
    <property type="match status" value="1"/>
</dbReference>
<dbReference type="Pfam" id="PF01381">
    <property type="entry name" value="HTH_3"/>
    <property type="match status" value="1"/>
</dbReference>
<dbReference type="PROSITE" id="PS50943">
    <property type="entry name" value="HTH_CROC1"/>
    <property type="match status" value="1"/>
</dbReference>
<gene>
    <name evidence="4" type="ORF">SAMN05216508_1248</name>
</gene>
<dbReference type="AlphaFoldDB" id="A0A1I7HTT2"/>
<keyword evidence="5" id="KW-1185">Reference proteome</keyword>
<feature type="transmembrane region" description="Helical" evidence="2">
    <location>
        <begin position="202"/>
        <end position="225"/>
    </location>
</feature>
<reference evidence="4 5" key="1">
    <citation type="submission" date="2016-10" db="EMBL/GenBank/DDBJ databases">
        <authorList>
            <person name="de Groot N.N."/>
        </authorList>
    </citation>
    <scope>NUCLEOTIDE SEQUENCE [LARGE SCALE GENOMIC DNA]</scope>
    <source>
        <strain evidence="4 5">KHGC13</strain>
    </source>
</reference>
<organism evidence="4 5">
    <name type="scientific">Eubacterium pyruvativorans</name>
    <dbReference type="NCBI Taxonomy" id="155865"/>
    <lineage>
        <taxon>Bacteria</taxon>
        <taxon>Bacillati</taxon>
        <taxon>Bacillota</taxon>
        <taxon>Clostridia</taxon>
        <taxon>Eubacteriales</taxon>
        <taxon>Eubacteriaceae</taxon>
        <taxon>Eubacterium</taxon>
    </lineage>
</organism>
<keyword evidence="2" id="KW-1133">Transmembrane helix</keyword>
<evidence type="ECO:0000313" key="4">
    <source>
        <dbReference type="EMBL" id="SFU64158.1"/>
    </source>
</evidence>
<evidence type="ECO:0000256" key="1">
    <source>
        <dbReference type="ARBA" id="ARBA00023125"/>
    </source>
</evidence>
<evidence type="ECO:0000256" key="2">
    <source>
        <dbReference type="SAM" id="Phobius"/>
    </source>
</evidence>
<feature type="transmembrane region" description="Helical" evidence="2">
    <location>
        <begin position="231"/>
        <end position="256"/>
    </location>
</feature>
<dbReference type="GO" id="GO:0003677">
    <property type="term" value="F:DNA binding"/>
    <property type="evidence" value="ECO:0007669"/>
    <property type="project" value="UniProtKB-KW"/>
</dbReference>
<name>A0A1I7HTT2_9FIRM</name>
<proteinExistence type="predicted"/>
<dbReference type="RefSeq" id="WP_090471793.1">
    <property type="nucleotide sequence ID" value="NZ_FOWF01000026.1"/>
</dbReference>
<feature type="transmembrane region" description="Helical" evidence="2">
    <location>
        <begin position="140"/>
        <end position="161"/>
    </location>
</feature>
<feature type="transmembrane region" description="Helical" evidence="2">
    <location>
        <begin position="304"/>
        <end position="322"/>
    </location>
</feature>
<dbReference type="CDD" id="cd00093">
    <property type="entry name" value="HTH_XRE"/>
    <property type="match status" value="1"/>
</dbReference>
<dbReference type="SMART" id="SM00530">
    <property type="entry name" value="HTH_XRE"/>
    <property type="match status" value="1"/>
</dbReference>
<dbReference type="EMBL" id="FPBT01000024">
    <property type="protein sequence ID" value="SFU64158.1"/>
    <property type="molecule type" value="Genomic_DNA"/>
</dbReference>
<evidence type="ECO:0000259" key="3">
    <source>
        <dbReference type="PROSITE" id="PS50943"/>
    </source>
</evidence>
<protein>
    <submittedName>
        <fullName evidence="4">Transcriptional regulator, contains XRE-family HTH domain</fullName>
    </submittedName>
</protein>
<feature type="transmembrane region" description="Helical" evidence="2">
    <location>
        <begin position="282"/>
        <end position="298"/>
    </location>
</feature>
<keyword evidence="2" id="KW-0812">Transmembrane</keyword>
<dbReference type="PANTHER" id="PTHR46558:SF4">
    <property type="entry name" value="DNA-BIDING PHAGE PROTEIN"/>
    <property type="match status" value="1"/>
</dbReference>